<dbReference type="FunFam" id="3.40.50.2020:FF:000004">
    <property type="entry name" value="Adenine phosphoribosyltransferase"/>
    <property type="match status" value="1"/>
</dbReference>
<evidence type="ECO:0000256" key="7">
    <source>
        <dbReference type="ARBA" id="ARBA00011893"/>
    </source>
</evidence>
<keyword evidence="10" id="KW-0808">Transferase</keyword>
<dbReference type="Proteomes" id="UP001190700">
    <property type="component" value="Unassembled WGS sequence"/>
</dbReference>
<comment type="pathway">
    <text evidence="4">Purine metabolism; AMP biosynthesis via salvage pathway; AMP from adenine: step 1/1.</text>
</comment>
<dbReference type="GO" id="GO:0006166">
    <property type="term" value="P:purine ribonucleoside salvage"/>
    <property type="evidence" value="ECO:0007669"/>
    <property type="project" value="UniProtKB-KW"/>
</dbReference>
<dbReference type="CDD" id="cd06223">
    <property type="entry name" value="PRTases_typeI"/>
    <property type="match status" value="1"/>
</dbReference>
<dbReference type="EC" id="2.4.2.7" evidence="7"/>
<evidence type="ECO:0000256" key="9">
    <source>
        <dbReference type="ARBA" id="ARBA00022676"/>
    </source>
</evidence>
<reference evidence="13 14" key="1">
    <citation type="journal article" date="2015" name="Genome Biol. Evol.">
        <title>Comparative Genomics of a Bacterivorous Green Alga Reveals Evolutionary Causalities and Consequences of Phago-Mixotrophic Mode of Nutrition.</title>
        <authorList>
            <person name="Burns J.A."/>
            <person name="Paasch A."/>
            <person name="Narechania A."/>
            <person name="Kim E."/>
        </authorList>
    </citation>
    <scope>NUCLEOTIDE SEQUENCE [LARGE SCALE GENOMIC DNA]</scope>
    <source>
        <strain evidence="13 14">PLY_AMNH</strain>
    </source>
</reference>
<comment type="subunit">
    <text evidence="6">Homodimer.</text>
</comment>
<dbReference type="PANTHER" id="PTHR11776">
    <property type="entry name" value="ADENINE PHOSPHORIBOSYLTRANSFERASE"/>
    <property type="match status" value="1"/>
</dbReference>
<keyword evidence="11" id="KW-0660">Purine salvage</keyword>
<keyword evidence="8" id="KW-0963">Cytoplasm</keyword>
<name>A0AAE0FPD2_9CHLO</name>
<dbReference type="Pfam" id="PF00156">
    <property type="entry name" value="Pribosyltran"/>
    <property type="match status" value="1"/>
</dbReference>
<organism evidence="13 14">
    <name type="scientific">Cymbomonas tetramitiformis</name>
    <dbReference type="NCBI Taxonomy" id="36881"/>
    <lineage>
        <taxon>Eukaryota</taxon>
        <taxon>Viridiplantae</taxon>
        <taxon>Chlorophyta</taxon>
        <taxon>Pyramimonadophyceae</taxon>
        <taxon>Pyramimonadales</taxon>
        <taxon>Pyramimonadaceae</taxon>
        <taxon>Cymbomonas</taxon>
    </lineage>
</organism>
<evidence type="ECO:0000256" key="6">
    <source>
        <dbReference type="ARBA" id="ARBA00011738"/>
    </source>
</evidence>
<evidence type="ECO:0000256" key="2">
    <source>
        <dbReference type="ARBA" id="ARBA00003968"/>
    </source>
</evidence>
<dbReference type="GO" id="GO:0003999">
    <property type="term" value="F:adenine phosphoribosyltransferase activity"/>
    <property type="evidence" value="ECO:0007669"/>
    <property type="project" value="UniProtKB-EC"/>
</dbReference>
<gene>
    <name evidence="13" type="ORF">CYMTET_27927</name>
</gene>
<dbReference type="InterPro" id="IPR029057">
    <property type="entry name" value="PRTase-like"/>
</dbReference>
<comment type="catalytic activity">
    <reaction evidence="1">
        <text>AMP + diphosphate = 5-phospho-alpha-D-ribose 1-diphosphate + adenine</text>
        <dbReference type="Rhea" id="RHEA:16609"/>
        <dbReference type="ChEBI" id="CHEBI:16708"/>
        <dbReference type="ChEBI" id="CHEBI:33019"/>
        <dbReference type="ChEBI" id="CHEBI:58017"/>
        <dbReference type="ChEBI" id="CHEBI:456215"/>
        <dbReference type="EC" id="2.4.2.7"/>
    </reaction>
</comment>
<evidence type="ECO:0000256" key="5">
    <source>
        <dbReference type="ARBA" id="ARBA00008391"/>
    </source>
</evidence>
<dbReference type="InterPro" id="IPR050120">
    <property type="entry name" value="Adenine_PRTase"/>
</dbReference>
<dbReference type="GO" id="GO:0005737">
    <property type="term" value="C:cytoplasm"/>
    <property type="evidence" value="ECO:0007669"/>
    <property type="project" value="UniProtKB-SubCell"/>
</dbReference>
<evidence type="ECO:0000256" key="1">
    <source>
        <dbReference type="ARBA" id="ARBA00000868"/>
    </source>
</evidence>
<dbReference type="InterPro" id="IPR000836">
    <property type="entry name" value="PRTase_dom"/>
</dbReference>
<evidence type="ECO:0000313" key="13">
    <source>
        <dbReference type="EMBL" id="KAK3263258.1"/>
    </source>
</evidence>
<comment type="subcellular location">
    <subcellularLocation>
        <location evidence="3">Cytoplasm</location>
    </subcellularLocation>
</comment>
<comment type="similarity">
    <text evidence="5">Belongs to the purine/pyrimidine phosphoribosyltransferase family.</text>
</comment>
<comment type="function">
    <text evidence="2">Catalyzes a salvage reaction resulting in the formation of AMP, that is energically less costly than de novo synthesis.</text>
</comment>
<protein>
    <recommendedName>
        <fullName evidence="7">adenine phosphoribosyltransferase</fullName>
        <ecNumber evidence="7">2.4.2.7</ecNumber>
    </recommendedName>
</protein>
<sequence>MAPKVIELGPSHFCFDQTDDDVQYVAKHLPWYGPKYSPHDVPSFYDISGITEDPKAFQTVIDLFVERYRAAGAAGPTHIAGFDARGFIFGPPIALALKIPFVMIRKAGKLPGVLISSGKYETEYSTDETVMRLGSVKAGDRVVLVDDLIATGGTALAGFDLVDGLGATVYEFASMIALPFLDGIGKIHAYKDGRFKDVSCFTMVDDTSIGSDMGRDPEEGTPRVVAVGDVAKYAAAADRKL</sequence>
<dbReference type="EMBL" id="LGRX02015604">
    <property type="protein sequence ID" value="KAK3263258.1"/>
    <property type="molecule type" value="Genomic_DNA"/>
</dbReference>
<dbReference type="SUPFAM" id="SSF53271">
    <property type="entry name" value="PRTase-like"/>
    <property type="match status" value="1"/>
</dbReference>
<dbReference type="NCBIfam" id="NF002636">
    <property type="entry name" value="PRK02304.1-5"/>
    <property type="match status" value="1"/>
</dbReference>
<evidence type="ECO:0000256" key="3">
    <source>
        <dbReference type="ARBA" id="ARBA00004496"/>
    </source>
</evidence>
<evidence type="ECO:0000259" key="12">
    <source>
        <dbReference type="Pfam" id="PF00156"/>
    </source>
</evidence>
<keyword evidence="9" id="KW-0328">Glycosyltransferase</keyword>
<proteinExistence type="inferred from homology"/>
<evidence type="ECO:0000313" key="14">
    <source>
        <dbReference type="Proteomes" id="UP001190700"/>
    </source>
</evidence>
<evidence type="ECO:0000256" key="11">
    <source>
        <dbReference type="ARBA" id="ARBA00022726"/>
    </source>
</evidence>
<dbReference type="AlphaFoldDB" id="A0AAE0FPD2"/>
<evidence type="ECO:0000256" key="8">
    <source>
        <dbReference type="ARBA" id="ARBA00022490"/>
    </source>
</evidence>
<evidence type="ECO:0000256" key="4">
    <source>
        <dbReference type="ARBA" id="ARBA00004659"/>
    </source>
</evidence>
<keyword evidence="14" id="KW-1185">Reference proteome</keyword>
<evidence type="ECO:0000256" key="10">
    <source>
        <dbReference type="ARBA" id="ARBA00022679"/>
    </source>
</evidence>
<feature type="domain" description="Phosphoribosyltransferase" evidence="12">
    <location>
        <begin position="50"/>
        <end position="215"/>
    </location>
</feature>
<dbReference type="PANTHER" id="PTHR11776:SF7">
    <property type="entry name" value="PHOSPHORIBOSYLTRANSFERASE DOMAIN-CONTAINING PROTEIN"/>
    <property type="match status" value="1"/>
</dbReference>
<accession>A0AAE0FPD2</accession>
<comment type="caution">
    <text evidence="13">The sequence shown here is derived from an EMBL/GenBank/DDBJ whole genome shotgun (WGS) entry which is preliminary data.</text>
</comment>
<dbReference type="Gene3D" id="3.40.50.2020">
    <property type="match status" value="1"/>
</dbReference>